<dbReference type="EMBL" id="CAMXCT030001147">
    <property type="protein sequence ID" value="CAL4774538.1"/>
    <property type="molecule type" value="Genomic_DNA"/>
</dbReference>
<evidence type="ECO:0000259" key="1">
    <source>
        <dbReference type="Pfam" id="PF01738"/>
    </source>
</evidence>
<dbReference type="Gene3D" id="3.40.50.1820">
    <property type="entry name" value="alpha/beta hydrolase"/>
    <property type="match status" value="1"/>
</dbReference>
<dbReference type="OrthoDB" id="10381320at2759"/>
<dbReference type="EMBL" id="CAMXCT020001147">
    <property type="protein sequence ID" value="CAL1140601.1"/>
    <property type="molecule type" value="Genomic_DNA"/>
</dbReference>
<dbReference type="Pfam" id="PF01738">
    <property type="entry name" value="DLH"/>
    <property type="match status" value="1"/>
</dbReference>
<dbReference type="AlphaFoldDB" id="A0A9P1C944"/>
<evidence type="ECO:0000313" key="5">
    <source>
        <dbReference type="Proteomes" id="UP001152797"/>
    </source>
</evidence>
<evidence type="ECO:0000313" key="2">
    <source>
        <dbReference type="EMBL" id="CAI3987226.1"/>
    </source>
</evidence>
<accession>A0A9P1C944</accession>
<proteinExistence type="predicted"/>
<evidence type="ECO:0000313" key="3">
    <source>
        <dbReference type="EMBL" id="CAL1140601.1"/>
    </source>
</evidence>
<dbReference type="SUPFAM" id="SSF53474">
    <property type="entry name" value="alpha/beta-Hydrolases"/>
    <property type="match status" value="1"/>
</dbReference>
<dbReference type="Proteomes" id="UP001152797">
    <property type="component" value="Unassembled WGS sequence"/>
</dbReference>
<protein>
    <submittedName>
        <fullName evidence="4">AB hydrolase-1 domain-containing protein</fullName>
    </submittedName>
</protein>
<organism evidence="2">
    <name type="scientific">Cladocopium goreaui</name>
    <dbReference type="NCBI Taxonomy" id="2562237"/>
    <lineage>
        <taxon>Eukaryota</taxon>
        <taxon>Sar</taxon>
        <taxon>Alveolata</taxon>
        <taxon>Dinophyceae</taxon>
        <taxon>Suessiales</taxon>
        <taxon>Symbiodiniaceae</taxon>
        <taxon>Cladocopium</taxon>
    </lineage>
</organism>
<dbReference type="InterPro" id="IPR029058">
    <property type="entry name" value="AB_hydrolase_fold"/>
</dbReference>
<reference evidence="3" key="2">
    <citation type="submission" date="2024-04" db="EMBL/GenBank/DDBJ databases">
        <authorList>
            <person name="Chen Y."/>
            <person name="Shah S."/>
            <person name="Dougan E. K."/>
            <person name="Thang M."/>
            <person name="Chan C."/>
        </authorList>
    </citation>
    <scope>NUCLEOTIDE SEQUENCE [LARGE SCALE GENOMIC DNA]</scope>
</reference>
<dbReference type="EMBL" id="CAMXCT010001147">
    <property type="protein sequence ID" value="CAI3987226.1"/>
    <property type="molecule type" value="Genomic_DNA"/>
</dbReference>
<reference evidence="2" key="1">
    <citation type="submission" date="2022-10" db="EMBL/GenBank/DDBJ databases">
        <authorList>
            <person name="Chen Y."/>
            <person name="Dougan E. K."/>
            <person name="Chan C."/>
            <person name="Rhodes N."/>
            <person name="Thang M."/>
        </authorList>
    </citation>
    <scope>NUCLEOTIDE SEQUENCE</scope>
</reference>
<gene>
    <name evidence="2" type="ORF">C1SCF055_LOCUS14517</name>
</gene>
<feature type="domain" description="Dienelactone hydrolase" evidence="1">
    <location>
        <begin position="128"/>
        <end position="271"/>
    </location>
</feature>
<keyword evidence="4" id="KW-0378">Hydrolase</keyword>
<dbReference type="InterPro" id="IPR002925">
    <property type="entry name" value="Dienelactn_hydro"/>
</dbReference>
<dbReference type="GO" id="GO:0016787">
    <property type="term" value="F:hydrolase activity"/>
    <property type="evidence" value="ECO:0007669"/>
    <property type="project" value="UniProtKB-KW"/>
</dbReference>
<evidence type="ECO:0000313" key="4">
    <source>
        <dbReference type="EMBL" id="CAL4774538.1"/>
    </source>
</evidence>
<name>A0A9P1C944_9DINO</name>
<sequence>MDVASPWRFPALPFPKLAPGSAMTNHPSLRMNTGLPGVAGVAAVVSLRSCGKRKPIAMRGVQYSDRLSMGGRPASLWSPGSGGEELSSYRYTFSTRKLALSTLGFPLGSKLEIELPRELLNMEVPVVQSRAVVLVHGLLCSRLDMAHFAEELVLRGFTVLAPEMDDSVSHEDGVVPGGFVGSLLAREEAEERRLQVLQDCVDWLRQHGAKDVGLVGHSRGGVTISQLEGDFCRVNIAGFQPPPVDPEDTFRKGAEGPMLIICGAEDEICTRPPLSMDYVQDTVRRLRPGAESFYPAGVTHFNLLNPQVVESWQSLLGAVGAWAPAPEPAAANLISQKVADFLDSKMNKG</sequence>
<keyword evidence="5" id="KW-1185">Reference proteome</keyword>
<comment type="caution">
    <text evidence="2">The sequence shown here is derived from an EMBL/GenBank/DDBJ whole genome shotgun (WGS) entry which is preliminary data.</text>
</comment>